<dbReference type="AlphaFoldDB" id="A0A4Y2TMV0"/>
<organism evidence="1 2">
    <name type="scientific">Araneus ventricosus</name>
    <name type="common">Orbweaver spider</name>
    <name type="synonym">Epeira ventricosa</name>
    <dbReference type="NCBI Taxonomy" id="182803"/>
    <lineage>
        <taxon>Eukaryota</taxon>
        <taxon>Metazoa</taxon>
        <taxon>Ecdysozoa</taxon>
        <taxon>Arthropoda</taxon>
        <taxon>Chelicerata</taxon>
        <taxon>Arachnida</taxon>
        <taxon>Araneae</taxon>
        <taxon>Araneomorphae</taxon>
        <taxon>Entelegynae</taxon>
        <taxon>Araneoidea</taxon>
        <taxon>Araneidae</taxon>
        <taxon>Araneus</taxon>
    </lineage>
</organism>
<accession>A0A4Y2TMV0</accession>
<dbReference type="Proteomes" id="UP000499080">
    <property type="component" value="Unassembled WGS sequence"/>
</dbReference>
<reference evidence="1 2" key="1">
    <citation type="journal article" date="2019" name="Sci. Rep.">
        <title>Orb-weaving spider Araneus ventricosus genome elucidates the spidroin gene catalogue.</title>
        <authorList>
            <person name="Kono N."/>
            <person name="Nakamura H."/>
            <person name="Ohtoshi R."/>
            <person name="Moran D.A.P."/>
            <person name="Shinohara A."/>
            <person name="Yoshida Y."/>
            <person name="Fujiwara M."/>
            <person name="Mori M."/>
            <person name="Tomita M."/>
            <person name="Arakawa K."/>
        </authorList>
    </citation>
    <scope>NUCLEOTIDE SEQUENCE [LARGE SCALE GENOMIC DNA]</scope>
</reference>
<comment type="caution">
    <text evidence="1">The sequence shown here is derived from an EMBL/GenBank/DDBJ whole genome shotgun (WGS) entry which is preliminary data.</text>
</comment>
<sequence>SLSLNEVAIGYEKLWISFRDIAERFWQECIHCAGSREGTAQEDCLRCYVVLLEREDRRVRRMAVRIALRLRQKLSCNKHHSDITNCYKSVTFQATT</sequence>
<gene>
    <name evidence="1" type="ORF">AVEN_182592_1</name>
</gene>
<evidence type="ECO:0000313" key="2">
    <source>
        <dbReference type="Proteomes" id="UP000499080"/>
    </source>
</evidence>
<protein>
    <submittedName>
        <fullName evidence="1">Uncharacterized protein</fullName>
    </submittedName>
</protein>
<feature type="non-terminal residue" evidence="1">
    <location>
        <position position="1"/>
    </location>
</feature>
<evidence type="ECO:0000313" key="1">
    <source>
        <dbReference type="EMBL" id="GBO01868.1"/>
    </source>
</evidence>
<dbReference type="EMBL" id="BGPR01029821">
    <property type="protein sequence ID" value="GBO01868.1"/>
    <property type="molecule type" value="Genomic_DNA"/>
</dbReference>
<proteinExistence type="predicted"/>
<name>A0A4Y2TMV0_ARAVE</name>
<keyword evidence="2" id="KW-1185">Reference proteome</keyword>